<proteinExistence type="predicted"/>
<evidence type="ECO:0000313" key="3">
    <source>
        <dbReference type="Proteomes" id="UP000182660"/>
    </source>
</evidence>
<evidence type="ECO:0000313" key="2">
    <source>
        <dbReference type="EMBL" id="SGY84675.1"/>
    </source>
</evidence>
<reference evidence="2 3" key="1">
    <citation type="submission" date="2016-11" db="EMBL/GenBank/DDBJ databases">
        <authorList>
            <person name="Klemetsen T."/>
        </authorList>
    </citation>
    <scope>NUCLEOTIDE SEQUENCE [LARGE SCALE GENOMIC DNA]</scope>
    <source>
        <strain evidence="2">MT 2528</strain>
    </source>
</reference>
<comment type="caution">
    <text evidence="2">The sequence shown here is derived from an EMBL/GenBank/DDBJ whole genome shotgun (WGS) entry which is preliminary data.</text>
</comment>
<keyword evidence="1" id="KW-1133">Transmembrane helix</keyword>
<keyword evidence="3" id="KW-1185">Reference proteome</keyword>
<dbReference type="EMBL" id="FPLJ01000020">
    <property type="protein sequence ID" value="SGY84675.1"/>
    <property type="molecule type" value="Genomic_DNA"/>
</dbReference>
<keyword evidence="1" id="KW-0472">Membrane</keyword>
<name>A0ABY1H8M0_9GAMM</name>
<gene>
    <name evidence="2" type="ORF">MT2528_0691</name>
</gene>
<organism evidence="2 3">
    <name type="scientific">Moritella viscosa</name>
    <dbReference type="NCBI Taxonomy" id="80854"/>
    <lineage>
        <taxon>Bacteria</taxon>
        <taxon>Pseudomonadati</taxon>
        <taxon>Pseudomonadota</taxon>
        <taxon>Gammaproteobacteria</taxon>
        <taxon>Alteromonadales</taxon>
        <taxon>Moritellaceae</taxon>
        <taxon>Moritella</taxon>
    </lineage>
</organism>
<accession>A0ABY1H8M0</accession>
<protein>
    <submittedName>
        <fullName evidence="2">Aliphatic sulfonates transport permease protein ssuC</fullName>
    </submittedName>
</protein>
<sequence length="55" mass="6536">MLFIETIPLFKILFLVILWLLTEYKPLIYIFNIDKSARFFLVVFSTLTILINALI</sequence>
<dbReference type="Proteomes" id="UP000182660">
    <property type="component" value="Unassembled WGS sequence"/>
</dbReference>
<feature type="transmembrane region" description="Helical" evidence="1">
    <location>
        <begin position="37"/>
        <end position="54"/>
    </location>
</feature>
<evidence type="ECO:0000256" key="1">
    <source>
        <dbReference type="SAM" id="Phobius"/>
    </source>
</evidence>
<keyword evidence="1" id="KW-0812">Transmembrane</keyword>